<dbReference type="EMBL" id="LCWV01000004">
    <property type="protein sequence ID" value="PWI73894.1"/>
    <property type="molecule type" value="Genomic_DNA"/>
</dbReference>
<reference evidence="5" key="1">
    <citation type="submission" date="2015-05" db="EMBL/GenBank/DDBJ databases">
        <authorList>
            <person name="Wang D.B."/>
            <person name="Wang M."/>
        </authorList>
    </citation>
    <scope>NUCLEOTIDE SEQUENCE</scope>
    <source>
        <strain evidence="5">36-1</strain>
    </source>
</reference>
<feature type="compositionally biased region" description="Low complexity" evidence="2">
    <location>
        <begin position="637"/>
        <end position="659"/>
    </location>
</feature>
<dbReference type="PROSITE" id="PS51293">
    <property type="entry name" value="SANT"/>
    <property type="match status" value="1"/>
</dbReference>
<sequence length="2332" mass="254432">MRDEIDGGVDVPGERGTEWHVHSTVTLIKKSVERFHYGAGGSGDAGGRRRWNGVGGPDARGCHAGPWRHWAAAGESIWAGSLSRLGWLASVARHLEYPTLLWGGMARHASLMIDDRGQPPDLVNGGASTRCRAALAYLGTGPAPLMNGPPSGAPGVPSAELDGFAFAQAFPLAVARATPAESAPTLPVAYLLFAGRAPLHGLLRRTTHPHNCRGSSAGPEPSPTLFLLPSHARTPRSRSPDGTIAACASSVGLLPAIRYVRIVQPGVLTLAMARVPRNGGRGRNHGSGRGRGLRAGFLEIGQEPPAPGASLAHNDLPSRASRYSRYEPDRRSRSPRDRSPDRFDRNSQYGDGDRRRSSAESRPNAPGFQSRDSFGREPPRGPKALVDAPSGPRGGGFAGDFRGGRGRGRGRAWPARDESRDRGRERDMDYRDRYRDERSRERDRDRDRDRERDRDRDRDRDWRETRDFRSRRSPLGRARSPARDFRDRDRDGPPIADADRSRRGSRDGGPPSAGSTSSDPQFGLPPFGRGGSFMRGRGGRGGRGDWSSDRGRGRTPYDDRGDRYPRSRSQEGRWGRDRDERDRGDRYPPEPDVRRDPRDERERGERDLIRPKKEARPSISQEPSQIRDVSPPPVAPSAPAFGSVPSRSASGSDAPAASGTGKPPPTAPRAYSERPVSAGHDSAPPTGPSRKSVHDAPQIPVGPRAQQPHPGSKQWVNPNLKKGPESPKIMRAQTFSQSGPATLRRGSSQIDQTEQSRPRSSDAKSDTRPSEFEDRSRSHYSAEPGEIVKFEPESRDQSDYKDRSAKSASAGNSPALQTLSKFPNRKVAEPERPSKQAVEAPKRRRRMPTVPVVRFAVPAKKPPIQEHDSESDDDDMADYFDMEIQKTEAELSKLPKPSLPRGVVARYAAMSHGAMAELLSKSEGLTEMLGPIPEEVKIAEAKPIEQVPAKPKVYDEITAPVSKEEEPTTSDTLAKIPEPTEVPESQPTTDAMDVDVPSADAAPAAPQVPSAEPRAEEEAKRGSVGPTAPANDVGAISGEASRQSVPSETTGVGSKPPSTPSQIPDEDDDETESEDEAFVDVETVRRYMRTPPIDSLPNYFTGQDWSKDEDFLATLDSDPVIDNFVAKHLDKIHIQEREEQTKAQKAYEDNYVQYLNFTLSSDPVAVKSRDKFSVAAPVPEVPGTATPEPVAKPEGRGARRFASERDLERVLQASMREDEERKERELRAQKEKYRSDKEAVIPDMYWDAEQRAKAQYTDRSGYTPVERLVSAWQVLPPVNNFTPEEAELFEKAYLEFPKQWGRIADAVPNRDFHACIQYYYLMKKELNLKEKLKKQPRRRKKGRGKQRSSALVSELGNGEQDGEETQDTGDNGERRRPRRAAAPTWGFEQPATDSENATPAGTPGRRGASAAARAEQGDKVDGRKGRRKAAKDKDAKGAKANQNLAAAATPSSARGRSRSSSRVPPNLPPTAETPAPAPAPAEPNRAPVAFEQPPAHAGIQPPFPVQQQQPVQAVERPKPVAASSISEVMAAPSLRPEPPPPPQQTSMTSFHLAQPQSERKTTTQASSYWSVSEANDFPHLLRAFGSDWTSIAAHMGSKTAVMVKNYFVRQKDQGKPEWEALVQEADAKRSRGEKRPDPPQPTAGGRGRRFENTTAAPGTSRPLAVAPGVDGQGEPSQAKMDVQPQQARPQGFSGYGVPIAQAPAQQAIAQPGPQPGPQPGQQPIAMQQHAAAAPPPATQAMSPGARPLRAPLQPFGFPERDHEPAPPAQQQQQQQRAQLPQKAGSSAVPELREQRPLAAAQPLQSTRQEAMMERQKLEMQQRERERERERELQRQSERQAMRMTQEAELAAQRHYEPYGHRQQSSLGGGPREPLSLARPPSQEPSRSVAGQPYPPPMQQQGVHAARGMMGELGAAQSPPLGPNTGRPASSLQQRQPPGPGSEQYGVAPPAAPPSRPPEPRKTSNIMSLLNDDPPPAAKRVSDVASTPGHSATPPPQGMGRPPPGSAPPSQMRREPEPQYSPYGRTPSGGPSMPPLKPTYGGSPNAPPPMGSAPSEREYYRQHAYQPQPGHHSSGTNSPQTSQRYPPPGQPGQGQYPPQSGYPTAYGGGGQVPHAASPPPPQYAVHQPVPRGREMPQGGRENAWPQQGHQQQPPAMQQATGWPTQPPKSQAPPPQQSWPQHPSSTPKPSTPAPAWSTAPPPQQPHPMAMRDERGASMYGANSQPPQHRYGPPASRGPEQVPPPAQAYPRYVSTPGPVGPRDPREQGRSYTPGVYDARGPPPPAPGQAYPGPDPREMSLRDNRDPRDPRDPREMMARGLRPHEYERHPDNRYGR</sequence>
<feature type="compositionally biased region" description="Basic and acidic residues" evidence="2">
    <location>
        <begin position="542"/>
        <end position="616"/>
    </location>
</feature>
<feature type="region of interest" description="Disordered" evidence="2">
    <location>
        <begin position="1331"/>
        <end position="1567"/>
    </location>
</feature>
<feature type="compositionally biased region" description="Basic and acidic residues" evidence="2">
    <location>
        <begin position="481"/>
        <end position="506"/>
    </location>
</feature>
<dbReference type="GO" id="GO:0006357">
    <property type="term" value="P:regulation of transcription by RNA polymerase II"/>
    <property type="evidence" value="ECO:0007669"/>
    <property type="project" value="TreeGrafter"/>
</dbReference>
<evidence type="ECO:0000313" key="7">
    <source>
        <dbReference type="Proteomes" id="UP001287286"/>
    </source>
</evidence>
<dbReference type="InterPro" id="IPR001005">
    <property type="entry name" value="SANT/Myb"/>
</dbReference>
<feature type="compositionally biased region" description="Polar residues" evidence="2">
    <location>
        <begin position="1040"/>
        <end position="1052"/>
    </location>
</feature>
<feature type="compositionally biased region" description="Basic and acidic residues" evidence="2">
    <location>
        <begin position="2291"/>
        <end position="2332"/>
    </location>
</feature>
<feature type="compositionally biased region" description="Low complexity" evidence="2">
    <location>
        <begin position="2142"/>
        <end position="2158"/>
    </location>
</feature>
<reference evidence="4" key="3">
    <citation type="submission" date="2023-11" db="EMBL/GenBank/DDBJ databases">
        <authorList>
            <person name="Beijen E."/>
            <person name="Ohm R.A."/>
        </authorList>
    </citation>
    <scope>NUCLEOTIDE SEQUENCE</scope>
    <source>
        <strain evidence="4">CBS 150709</strain>
    </source>
</reference>
<feature type="compositionally biased region" description="Basic and acidic residues" evidence="2">
    <location>
        <begin position="1625"/>
        <end position="1637"/>
    </location>
</feature>
<reference evidence="5 6" key="2">
    <citation type="journal article" date="2016" name="Front. Microbiol.">
        <title>Genome and transcriptome sequences reveal the specific parasitism of the nematophagous Purpureocillium lilacinum 36-1.</title>
        <authorList>
            <person name="Xie J."/>
            <person name="Li S."/>
            <person name="Mo C."/>
            <person name="Xiao X."/>
            <person name="Peng D."/>
            <person name="Wang G."/>
            <person name="Xiao Y."/>
        </authorList>
    </citation>
    <scope>NUCLEOTIDE SEQUENCE [LARGE SCALE GENOMIC DNA]</scope>
    <source>
        <strain evidence="5 6">36-1</strain>
    </source>
</reference>
<feature type="region of interest" description="Disordered" evidence="2">
    <location>
        <begin position="1612"/>
        <end position="2332"/>
    </location>
</feature>
<feature type="compositionally biased region" description="Pro residues" evidence="2">
    <location>
        <begin position="2163"/>
        <end position="2175"/>
    </location>
</feature>
<dbReference type="InterPro" id="IPR009057">
    <property type="entry name" value="Homeodomain-like_sf"/>
</dbReference>
<feature type="compositionally biased region" description="Low complexity" evidence="2">
    <location>
        <begin position="2176"/>
        <end position="2196"/>
    </location>
</feature>
<feature type="compositionally biased region" description="Low complexity" evidence="2">
    <location>
        <begin position="990"/>
        <end position="1011"/>
    </location>
</feature>
<feature type="compositionally biased region" description="Polar residues" evidence="2">
    <location>
        <begin position="806"/>
        <end position="821"/>
    </location>
</feature>
<dbReference type="Proteomes" id="UP000245956">
    <property type="component" value="Unassembled WGS sequence"/>
</dbReference>
<feature type="compositionally biased region" description="Basic residues" evidence="2">
    <location>
        <begin position="1331"/>
        <end position="1346"/>
    </location>
</feature>
<accession>A0A2U3EHA4</accession>
<dbReference type="PANTHER" id="PTHR13992:SF39">
    <property type="entry name" value="SMRTER, ISOFORM G"/>
    <property type="match status" value="1"/>
</dbReference>
<feature type="compositionally biased region" description="Basic and acidic residues" evidence="2">
    <location>
        <begin position="754"/>
        <end position="777"/>
    </location>
</feature>
<feature type="compositionally biased region" description="Basic and acidic residues" evidence="2">
    <location>
        <begin position="414"/>
        <end position="470"/>
    </location>
</feature>
<feature type="compositionally biased region" description="Polar residues" evidence="2">
    <location>
        <begin position="2070"/>
        <end position="2083"/>
    </location>
</feature>
<feature type="compositionally biased region" description="Basic and acidic residues" evidence="2">
    <location>
        <begin position="1810"/>
        <end position="1840"/>
    </location>
</feature>
<dbReference type="Gene3D" id="1.20.58.1880">
    <property type="match status" value="1"/>
</dbReference>
<evidence type="ECO:0000259" key="3">
    <source>
        <dbReference type="PROSITE" id="PS51293"/>
    </source>
</evidence>
<feature type="compositionally biased region" description="Pro residues" evidence="2">
    <location>
        <begin position="1992"/>
        <end position="2006"/>
    </location>
</feature>
<dbReference type="GO" id="GO:0034967">
    <property type="term" value="C:Set3 complex"/>
    <property type="evidence" value="ECO:0007669"/>
    <property type="project" value="TreeGrafter"/>
</dbReference>
<gene>
    <name evidence="5" type="ORF">PCL_09170</name>
    <name evidence="4" type="ORF">Purlil1_883</name>
</gene>
<feature type="domain" description="SANT" evidence="3">
    <location>
        <begin position="1276"/>
        <end position="1327"/>
    </location>
</feature>
<feature type="region of interest" description="Disordered" evidence="2">
    <location>
        <begin position="945"/>
        <end position="1080"/>
    </location>
</feature>
<organism evidence="5 6">
    <name type="scientific">Purpureocillium lilacinum</name>
    <name type="common">Paecilomyces lilacinus</name>
    <dbReference type="NCBI Taxonomy" id="33203"/>
    <lineage>
        <taxon>Eukaryota</taxon>
        <taxon>Fungi</taxon>
        <taxon>Dikarya</taxon>
        <taxon>Ascomycota</taxon>
        <taxon>Pezizomycotina</taxon>
        <taxon>Sordariomycetes</taxon>
        <taxon>Hypocreomycetidae</taxon>
        <taxon>Hypocreales</taxon>
        <taxon>Ophiocordycipitaceae</taxon>
        <taxon>Purpureocillium</taxon>
    </lineage>
</organism>
<feature type="compositionally biased region" description="Polar residues" evidence="2">
    <location>
        <begin position="1926"/>
        <end position="1935"/>
    </location>
</feature>
<dbReference type="CDD" id="cd00167">
    <property type="entry name" value="SANT"/>
    <property type="match status" value="2"/>
</dbReference>
<comment type="caution">
    <text evidence="5">The sequence shown here is derived from an EMBL/GenBank/DDBJ whole genome shotgun (WGS) entry which is preliminary data.</text>
</comment>
<keyword evidence="1" id="KW-0175">Coiled coil</keyword>
<feature type="coiled-coil region" evidence="1">
    <location>
        <begin position="1212"/>
        <end position="1239"/>
    </location>
</feature>
<feature type="compositionally biased region" description="Acidic residues" evidence="2">
    <location>
        <begin position="1064"/>
        <end position="1079"/>
    </location>
</feature>
<dbReference type="PANTHER" id="PTHR13992">
    <property type="entry name" value="NUCLEAR RECEPTOR CO-REPRESSOR RELATED NCOR"/>
    <property type="match status" value="1"/>
</dbReference>
<feature type="compositionally biased region" description="Basic and acidic residues" evidence="2">
    <location>
        <begin position="786"/>
        <end position="805"/>
    </location>
</feature>
<feature type="compositionally biased region" description="Low complexity" evidence="2">
    <location>
        <begin position="2092"/>
        <end position="2102"/>
    </location>
</feature>
<evidence type="ECO:0000256" key="2">
    <source>
        <dbReference type="SAM" id="MobiDB-lite"/>
    </source>
</evidence>
<feature type="compositionally biased region" description="Low complexity" evidence="2">
    <location>
        <begin position="1438"/>
        <end position="1474"/>
    </location>
</feature>
<dbReference type="Gene3D" id="1.10.10.60">
    <property type="entry name" value="Homeodomain-like"/>
    <property type="match status" value="1"/>
</dbReference>
<feature type="compositionally biased region" description="Low complexity" evidence="2">
    <location>
        <begin position="1721"/>
        <end position="1743"/>
    </location>
</feature>
<dbReference type="Proteomes" id="UP001287286">
    <property type="component" value="Unassembled WGS sequence"/>
</dbReference>
<dbReference type="InterPro" id="IPR017884">
    <property type="entry name" value="SANT_dom"/>
</dbReference>
<protein>
    <recommendedName>
        <fullName evidence="3">SANT domain-containing protein</fullName>
    </recommendedName>
</protein>
<evidence type="ECO:0000313" key="6">
    <source>
        <dbReference type="Proteomes" id="UP000245956"/>
    </source>
</evidence>
<dbReference type="EMBL" id="JAWRVI010000002">
    <property type="protein sequence ID" value="KAK4095187.1"/>
    <property type="molecule type" value="Genomic_DNA"/>
</dbReference>
<feature type="compositionally biased region" description="Basic and acidic residues" evidence="2">
    <location>
        <begin position="324"/>
        <end position="359"/>
    </location>
</feature>
<evidence type="ECO:0000313" key="5">
    <source>
        <dbReference type="EMBL" id="PWI73894.1"/>
    </source>
</evidence>
<keyword evidence="7" id="KW-1185">Reference proteome</keyword>
<proteinExistence type="predicted"/>
<evidence type="ECO:0000313" key="4">
    <source>
        <dbReference type="EMBL" id="KAK4095187.1"/>
    </source>
</evidence>
<feature type="compositionally biased region" description="Polar residues" evidence="2">
    <location>
        <begin position="1544"/>
        <end position="1567"/>
    </location>
</feature>
<feature type="region of interest" description="Disordered" evidence="2">
    <location>
        <begin position="208"/>
        <end position="242"/>
    </location>
</feature>
<feature type="compositionally biased region" description="Low complexity" evidence="2">
    <location>
        <begin position="1768"/>
        <end position="1783"/>
    </location>
</feature>
<dbReference type="SUPFAM" id="SSF46689">
    <property type="entry name" value="Homeodomain-like"/>
    <property type="match status" value="2"/>
</dbReference>
<dbReference type="InterPro" id="IPR051571">
    <property type="entry name" value="N-CoR_corepressor"/>
</dbReference>
<feature type="compositionally biased region" description="Low complexity" evidence="2">
    <location>
        <begin position="1400"/>
        <end position="1414"/>
    </location>
</feature>
<feature type="region of interest" description="Disordered" evidence="2">
    <location>
        <begin position="1179"/>
        <end position="1199"/>
    </location>
</feature>
<reference evidence="4 7" key="4">
    <citation type="journal article" date="2024" name="Microbiol. Resour. Announc.">
        <title>Genome annotations for the ascomycete fungi Trichoderma harzianum, Trichoderma aggressivum, and Purpureocillium lilacinum.</title>
        <authorList>
            <person name="Beijen E.P.W."/>
            <person name="Ohm R.A."/>
        </authorList>
    </citation>
    <scope>NUCLEOTIDE SEQUENCE [LARGE SCALE GENOMIC DNA]</scope>
    <source>
        <strain evidence="4 7">CBS 150709</strain>
    </source>
</reference>
<feature type="region of interest" description="Disordered" evidence="2">
    <location>
        <begin position="299"/>
        <end position="875"/>
    </location>
</feature>
<name>A0A2U3EHA4_PURLI</name>
<dbReference type="Pfam" id="PF00249">
    <property type="entry name" value="Myb_DNA-binding"/>
    <property type="match status" value="2"/>
</dbReference>
<evidence type="ECO:0000256" key="1">
    <source>
        <dbReference type="SAM" id="Coils"/>
    </source>
</evidence>
<dbReference type="SMART" id="SM00717">
    <property type="entry name" value="SANT"/>
    <property type="match status" value="2"/>
</dbReference>
<feature type="compositionally biased region" description="Polar residues" evidence="2">
    <location>
        <begin position="733"/>
        <end position="753"/>
    </location>
</feature>
<feature type="compositionally biased region" description="Low complexity" evidence="2">
    <location>
        <begin position="1698"/>
        <end position="1711"/>
    </location>
</feature>